<gene>
    <name evidence="2" type="ORF">QSP1433_LOCUS4169</name>
    <name evidence="3" type="ORF">QSP1433_LOCUS4170</name>
</gene>
<sequence>MAVVPERRVLIKNVRIFNGVDANLLHGSIVIQGAVISKILQGASVEELNHNDFSQVIDGGGRVASPGFIDIHSHPMLCMPIPEFMQSSQWTIALYGAKALKTILSHGFTTIRDAGGSDGSISKAVDEGLVEGPRVFPSAKILSQTCGHVDFFPPNGVDSDNGCHCAKMKHLKGIASVVDGVDAVRLAVRENFKHGATQIKICTSGGVASPLDPIHAVQFSPEEIRAAVLEAEHFGETYVMAHSYTTASVRHSIENGVKCIEHGHLIDDETAKMCAEKNVVVSTQFAIFDALFTGGMDKTIQNKVSLEKAMTFKGKLDSIASLIRKYNIKTGFGTDCFGEMLENQCNEFPIRQKFGFSNLQIMVQATSESASIIEMCNKRNSYKKFGVIEEGALADILLHEENPLDDVSVLASPDTQLRLIMRDGMIFKNNL</sequence>
<dbReference type="SUPFAM" id="SSF51338">
    <property type="entry name" value="Composite domain of metallo-dependent hydrolases"/>
    <property type="match status" value="1"/>
</dbReference>
<proteinExistence type="predicted"/>
<name>A0A7S2RJM0_9STRA</name>
<dbReference type="Pfam" id="PF01979">
    <property type="entry name" value="Amidohydro_1"/>
    <property type="match status" value="1"/>
</dbReference>
<dbReference type="SUPFAM" id="SSF51556">
    <property type="entry name" value="Metallo-dependent hydrolases"/>
    <property type="match status" value="1"/>
</dbReference>
<dbReference type="PANTHER" id="PTHR43135:SF3">
    <property type="entry name" value="ALPHA-D-RIBOSE 1-METHYLPHOSPHONATE 5-TRIPHOSPHATE DIPHOSPHATASE"/>
    <property type="match status" value="1"/>
</dbReference>
<dbReference type="InterPro" id="IPR057744">
    <property type="entry name" value="OTAase-like"/>
</dbReference>
<dbReference type="Gene3D" id="2.30.40.10">
    <property type="entry name" value="Urease, subunit C, domain 1"/>
    <property type="match status" value="1"/>
</dbReference>
<dbReference type="GO" id="GO:0016810">
    <property type="term" value="F:hydrolase activity, acting on carbon-nitrogen (but not peptide) bonds"/>
    <property type="evidence" value="ECO:0007669"/>
    <property type="project" value="InterPro"/>
</dbReference>
<dbReference type="InterPro" id="IPR032466">
    <property type="entry name" value="Metal_Hydrolase"/>
</dbReference>
<dbReference type="AlphaFoldDB" id="A0A7S2RJM0"/>
<protein>
    <recommendedName>
        <fullName evidence="1">Amidohydrolase-related domain-containing protein</fullName>
    </recommendedName>
</protein>
<dbReference type="EMBL" id="HBHK01006845">
    <property type="protein sequence ID" value="CAD9673043.1"/>
    <property type="molecule type" value="Transcribed_RNA"/>
</dbReference>
<evidence type="ECO:0000313" key="3">
    <source>
        <dbReference type="EMBL" id="CAD9673046.1"/>
    </source>
</evidence>
<dbReference type="Gene3D" id="3.20.20.140">
    <property type="entry name" value="Metal-dependent hydrolases"/>
    <property type="match status" value="1"/>
</dbReference>
<dbReference type="EMBL" id="HBHK01006846">
    <property type="protein sequence ID" value="CAD9673046.1"/>
    <property type="molecule type" value="Transcribed_RNA"/>
</dbReference>
<dbReference type="CDD" id="cd01299">
    <property type="entry name" value="Met_dep_hydrolase_A"/>
    <property type="match status" value="1"/>
</dbReference>
<dbReference type="PANTHER" id="PTHR43135">
    <property type="entry name" value="ALPHA-D-RIBOSE 1-METHYLPHOSPHONATE 5-TRIPHOSPHATE DIPHOSPHATASE"/>
    <property type="match status" value="1"/>
</dbReference>
<organism evidence="3">
    <name type="scientific">Mucochytrium quahogii</name>
    <dbReference type="NCBI Taxonomy" id="96639"/>
    <lineage>
        <taxon>Eukaryota</taxon>
        <taxon>Sar</taxon>
        <taxon>Stramenopiles</taxon>
        <taxon>Bigyra</taxon>
        <taxon>Labyrinthulomycetes</taxon>
        <taxon>Thraustochytrida</taxon>
        <taxon>Thraustochytriidae</taxon>
        <taxon>Mucochytrium</taxon>
    </lineage>
</organism>
<reference evidence="3" key="1">
    <citation type="submission" date="2021-01" db="EMBL/GenBank/DDBJ databases">
        <authorList>
            <person name="Corre E."/>
            <person name="Pelletier E."/>
            <person name="Niang G."/>
            <person name="Scheremetjew M."/>
            <person name="Finn R."/>
            <person name="Kale V."/>
            <person name="Holt S."/>
            <person name="Cochrane G."/>
            <person name="Meng A."/>
            <person name="Brown T."/>
            <person name="Cohen L."/>
        </authorList>
    </citation>
    <scope>NUCLEOTIDE SEQUENCE</scope>
    <source>
        <strain evidence="3">NY070348D</strain>
    </source>
</reference>
<dbReference type="InterPro" id="IPR051781">
    <property type="entry name" value="Metallo-dep_Hydrolase"/>
</dbReference>
<evidence type="ECO:0000313" key="2">
    <source>
        <dbReference type="EMBL" id="CAD9673043.1"/>
    </source>
</evidence>
<feature type="domain" description="Amidohydrolase-related" evidence="1">
    <location>
        <begin position="64"/>
        <end position="415"/>
    </location>
</feature>
<dbReference type="InterPro" id="IPR006680">
    <property type="entry name" value="Amidohydro-rel"/>
</dbReference>
<dbReference type="InterPro" id="IPR011059">
    <property type="entry name" value="Metal-dep_hydrolase_composite"/>
</dbReference>
<evidence type="ECO:0000259" key="1">
    <source>
        <dbReference type="Pfam" id="PF01979"/>
    </source>
</evidence>
<accession>A0A7S2RJM0</accession>